<evidence type="ECO:0000256" key="1">
    <source>
        <dbReference type="SAM" id="Coils"/>
    </source>
</evidence>
<sequence length="169" mass="18581">MPIVVVAQEKTLAALITRLLKTRTPKAVKEKAAQAIREANPGLDLVHLRPGMVVVVPRLADLRGGDHDDLVDESLDLFLAQVRGEVDALLEVADAALKDEKAELEEMAKVLDVMEVQHAAQNDPLLQENLQLLRSSIDDDVTAAGDNTDILLNGIEQWYTDIDDLSTLW</sequence>
<name>A0ABY6R9Y5_9ACTN</name>
<dbReference type="EMBL" id="CP084204">
    <property type="protein sequence ID" value="UZX25779.1"/>
    <property type="molecule type" value="Genomic_DNA"/>
</dbReference>
<gene>
    <name evidence="2" type="ORF">LDH80_36050</name>
</gene>
<accession>A0ABY6R9Y5</accession>
<keyword evidence="3" id="KW-1185">Reference proteome</keyword>
<organism evidence="2 3">
    <name type="scientific">Streptomyces tanashiensis</name>
    <dbReference type="NCBI Taxonomy" id="67367"/>
    <lineage>
        <taxon>Bacteria</taxon>
        <taxon>Bacillati</taxon>
        <taxon>Actinomycetota</taxon>
        <taxon>Actinomycetes</taxon>
        <taxon>Kitasatosporales</taxon>
        <taxon>Streptomycetaceae</taxon>
        <taxon>Streptomyces</taxon>
    </lineage>
</organism>
<dbReference type="GeneID" id="95604969"/>
<evidence type="ECO:0000313" key="2">
    <source>
        <dbReference type="EMBL" id="UZX25779.1"/>
    </source>
</evidence>
<dbReference type="RefSeq" id="WP_190102165.1">
    <property type="nucleotide sequence ID" value="NZ_BMUH01000002.1"/>
</dbReference>
<evidence type="ECO:0000313" key="3">
    <source>
        <dbReference type="Proteomes" id="UP001164506"/>
    </source>
</evidence>
<proteinExistence type="predicted"/>
<keyword evidence="1" id="KW-0175">Coiled coil</keyword>
<reference evidence="2" key="1">
    <citation type="submission" date="2021-09" db="EMBL/GenBank/DDBJ databases">
        <title>Complete genome sequence and metabolic characterization of Streptomyces tanashiensis DSM 731 the producer of antibacterial Kalafungin and diverse secondary metabolites.</title>
        <authorList>
            <person name="Abbasi M.N."/>
            <person name="Anwar M.N."/>
            <person name="Alam K."/>
            <person name="Shoaib M."/>
            <person name="Lin Z."/>
            <person name="Hayat M."/>
            <person name="Ali M.I."/>
            <person name="Malik H.M.T."/>
            <person name="Ahmed I."/>
            <person name="Li A."/>
            <person name="Hailong Wang H."/>
            <person name="Zhang Y."/>
        </authorList>
    </citation>
    <scope>NUCLEOTIDE SEQUENCE</scope>
    <source>
        <strain evidence="2">Kala</strain>
    </source>
</reference>
<feature type="coiled-coil region" evidence="1">
    <location>
        <begin position="90"/>
        <end position="117"/>
    </location>
</feature>
<dbReference type="Proteomes" id="UP001164506">
    <property type="component" value="Chromosome"/>
</dbReference>
<protein>
    <submittedName>
        <fullName evidence="2">Uncharacterized protein</fullName>
    </submittedName>
</protein>